<evidence type="ECO:0000313" key="2">
    <source>
        <dbReference type="WBParaSite" id="PS1159_v2.g6889.t1"/>
    </source>
</evidence>
<organism evidence="1 2">
    <name type="scientific">Panagrolaimus sp. PS1159</name>
    <dbReference type="NCBI Taxonomy" id="55785"/>
    <lineage>
        <taxon>Eukaryota</taxon>
        <taxon>Metazoa</taxon>
        <taxon>Ecdysozoa</taxon>
        <taxon>Nematoda</taxon>
        <taxon>Chromadorea</taxon>
        <taxon>Rhabditida</taxon>
        <taxon>Tylenchina</taxon>
        <taxon>Panagrolaimomorpha</taxon>
        <taxon>Panagrolaimoidea</taxon>
        <taxon>Panagrolaimidae</taxon>
        <taxon>Panagrolaimus</taxon>
    </lineage>
</organism>
<dbReference type="WBParaSite" id="PS1159_v2.g6889.t1">
    <property type="protein sequence ID" value="PS1159_v2.g6889.t1"/>
    <property type="gene ID" value="PS1159_v2.g6889"/>
</dbReference>
<dbReference type="Proteomes" id="UP000887580">
    <property type="component" value="Unplaced"/>
</dbReference>
<reference evidence="2" key="1">
    <citation type="submission" date="2022-11" db="UniProtKB">
        <authorList>
            <consortium name="WormBaseParasite"/>
        </authorList>
    </citation>
    <scope>IDENTIFICATION</scope>
</reference>
<proteinExistence type="predicted"/>
<evidence type="ECO:0000313" key="1">
    <source>
        <dbReference type="Proteomes" id="UP000887580"/>
    </source>
</evidence>
<protein>
    <submittedName>
        <fullName evidence="2">Uncharacterized protein</fullName>
    </submittedName>
</protein>
<accession>A0AC35GN41</accession>
<sequence>MFESFNFLWFISIFETFIIFLIPAVIIKCSKKVNKPNEDGINTQPILNKSTTEIVKNDGTELSKSEKEGKELDLSNIHDSIRVAKINQQRNNPLLKEETIKSTKKIYTKSASEASKSGYESTCEASSVKFVSAESLTDEIIVPVGKTSRAPVPVSSMTSVDNLKTHGQSRTEVTVKFGDERISTKRTKPLIFFIIGYCKRITYKKKVRQLRKKITKNNYTEK</sequence>
<name>A0AC35GN41_9BILA</name>